<name>W9RS02_9ROSA</name>
<protein>
    <submittedName>
        <fullName evidence="2">Uncharacterized protein</fullName>
    </submittedName>
</protein>
<keyword evidence="3" id="KW-1185">Reference proteome</keyword>
<dbReference type="Proteomes" id="UP000030645">
    <property type="component" value="Unassembled WGS sequence"/>
</dbReference>
<evidence type="ECO:0000313" key="2">
    <source>
        <dbReference type="EMBL" id="EXB93904.1"/>
    </source>
</evidence>
<accession>W9RS02</accession>
<feature type="region of interest" description="Disordered" evidence="1">
    <location>
        <begin position="34"/>
        <end position="73"/>
    </location>
</feature>
<dbReference type="PANTHER" id="PTHR38224:SF1">
    <property type="entry name" value="PHLOEM SPECIFIC PROTEIN"/>
    <property type="match status" value="1"/>
</dbReference>
<dbReference type="EMBL" id="KE345113">
    <property type="protein sequence ID" value="EXB93904.1"/>
    <property type="molecule type" value="Genomic_DNA"/>
</dbReference>
<gene>
    <name evidence="2" type="ORF">L484_002060</name>
</gene>
<organism evidence="2 3">
    <name type="scientific">Morus notabilis</name>
    <dbReference type="NCBI Taxonomy" id="981085"/>
    <lineage>
        <taxon>Eukaryota</taxon>
        <taxon>Viridiplantae</taxon>
        <taxon>Streptophyta</taxon>
        <taxon>Embryophyta</taxon>
        <taxon>Tracheophyta</taxon>
        <taxon>Spermatophyta</taxon>
        <taxon>Magnoliopsida</taxon>
        <taxon>eudicotyledons</taxon>
        <taxon>Gunneridae</taxon>
        <taxon>Pentapetalae</taxon>
        <taxon>rosids</taxon>
        <taxon>fabids</taxon>
        <taxon>Rosales</taxon>
        <taxon>Moraceae</taxon>
        <taxon>Moreae</taxon>
        <taxon>Morus</taxon>
    </lineage>
</organism>
<sequence length="133" mass="15461">MSSSDYYDYISKLMRTPSVVTTDVPRYGNAPMFFRNSRMTMGNTREEDRDRKEDDQNKSHVTKKQQHTPHFQEKVEVFEYDQQSGAGDGNYVMNGNSVNSQVCDDDVNAIANSFIQQKRKGFELCKWKTFKAH</sequence>
<reference evidence="3" key="1">
    <citation type="submission" date="2013-01" db="EMBL/GenBank/DDBJ databases">
        <title>Draft Genome Sequence of a Mulberry Tree, Morus notabilis C.K. Schneid.</title>
        <authorList>
            <person name="He N."/>
            <person name="Zhao S."/>
        </authorList>
    </citation>
    <scope>NUCLEOTIDE SEQUENCE</scope>
</reference>
<feature type="compositionally biased region" description="Basic and acidic residues" evidence="1">
    <location>
        <begin position="44"/>
        <end position="58"/>
    </location>
</feature>
<dbReference type="PANTHER" id="PTHR38224">
    <property type="entry name" value="PHLOEM SPECIFIC PROTEIN"/>
    <property type="match status" value="1"/>
</dbReference>
<evidence type="ECO:0000313" key="3">
    <source>
        <dbReference type="Proteomes" id="UP000030645"/>
    </source>
</evidence>
<evidence type="ECO:0000256" key="1">
    <source>
        <dbReference type="SAM" id="MobiDB-lite"/>
    </source>
</evidence>
<dbReference type="AlphaFoldDB" id="W9RS02"/>
<proteinExistence type="predicted"/>